<accession>A0A6N9YTS7</accession>
<protein>
    <submittedName>
        <fullName evidence="4">DUF881 domain-containing protein</fullName>
    </submittedName>
</protein>
<comment type="similarity">
    <text evidence="1">Belongs to the UPF0749 family.</text>
</comment>
<feature type="coiled-coil region" evidence="2">
    <location>
        <begin position="79"/>
        <end position="113"/>
    </location>
</feature>
<name>A0A6N9YTS7_9ACTN</name>
<dbReference type="Proteomes" id="UP000469185">
    <property type="component" value="Unassembled WGS sequence"/>
</dbReference>
<evidence type="ECO:0000256" key="1">
    <source>
        <dbReference type="ARBA" id="ARBA00009108"/>
    </source>
</evidence>
<dbReference type="Pfam" id="PF05949">
    <property type="entry name" value="DUF881"/>
    <property type="match status" value="1"/>
</dbReference>
<dbReference type="PANTHER" id="PTHR37313">
    <property type="entry name" value="UPF0749 PROTEIN RV1825"/>
    <property type="match status" value="1"/>
</dbReference>
<reference evidence="4 5" key="1">
    <citation type="submission" date="2020-02" db="EMBL/GenBank/DDBJ databases">
        <authorList>
            <person name="Li X.-J."/>
            <person name="Feng X.-M."/>
        </authorList>
    </citation>
    <scope>NUCLEOTIDE SEQUENCE [LARGE SCALE GENOMIC DNA]</scope>
    <source>
        <strain evidence="4 5">CGMCC 4.7225</strain>
    </source>
</reference>
<dbReference type="AlphaFoldDB" id="A0A6N9YTS7"/>
<dbReference type="Gene3D" id="3.30.70.1880">
    <property type="entry name" value="Protein of unknown function DUF881"/>
    <property type="match status" value="1"/>
</dbReference>
<dbReference type="GO" id="GO:0005886">
    <property type="term" value="C:plasma membrane"/>
    <property type="evidence" value="ECO:0007669"/>
    <property type="project" value="TreeGrafter"/>
</dbReference>
<evidence type="ECO:0000313" key="5">
    <source>
        <dbReference type="Proteomes" id="UP000469185"/>
    </source>
</evidence>
<keyword evidence="5" id="KW-1185">Reference proteome</keyword>
<gene>
    <name evidence="4" type="ORF">G1H11_24040</name>
</gene>
<sequence length="274" mass="29384">MSRMTDQEKASQAPPGGGAGSTARFRPVAPSGGKRFWRALTARPQTKHVGVGVLVCLLGFAAVVQVRGDEEDTLAHARRDELLQIYDGLSREGDRLEEEIRELRQDRDELTSSADSEGVALEQAQERIRQLQVIAGTVPATGPGIQLTISDPEGLVREVRLLAAIVELRSAGAEAIQIEGVGSGEKVRVVASTYVLPAERGVNVSGVELHPTYVITAIGDPASLDEAMHFPNGVVSRIEEDGGEATVTQFSELTVDALHDVDELEHVRPAPDDE</sequence>
<evidence type="ECO:0000313" key="4">
    <source>
        <dbReference type="EMBL" id="NED98375.1"/>
    </source>
</evidence>
<dbReference type="EMBL" id="JAAGOB010000019">
    <property type="protein sequence ID" value="NED98375.1"/>
    <property type="molecule type" value="Genomic_DNA"/>
</dbReference>
<organism evidence="4 5">
    <name type="scientific">Phytoactinopolyspora alkaliphila</name>
    <dbReference type="NCBI Taxonomy" id="1783498"/>
    <lineage>
        <taxon>Bacteria</taxon>
        <taxon>Bacillati</taxon>
        <taxon>Actinomycetota</taxon>
        <taxon>Actinomycetes</taxon>
        <taxon>Jiangellales</taxon>
        <taxon>Jiangellaceae</taxon>
        <taxon>Phytoactinopolyspora</taxon>
    </lineage>
</organism>
<dbReference type="PANTHER" id="PTHR37313:SF2">
    <property type="entry name" value="UPF0749 PROTEIN YLXX"/>
    <property type="match status" value="1"/>
</dbReference>
<evidence type="ECO:0000256" key="2">
    <source>
        <dbReference type="SAM" id="Coils"/>
    </source>
</evidence>
<dbReference type="InterPro" id="IPR010273">
    <property type="entry name" value="DUF881"/>
</dbReference>
<evidence type="ECO:0000256" key="3">
    <source>
        <dbReference type="SAM" id="MobiDB-lite"/>
    </source>
</evidence>
<proteinExistence type="inferred from homology"/>
<keyword evidence="2" id="KW-0175">Coiled coil</keyword>
<comment type="caution">
    <text evidence="4">The sequence shown here is derived from an EMBL/GenBank/DDBJ whole genome shotgun (WGS) entry which is preliminary data.</text>
</comment>
<feature type="region of interest" description="Disordered" evidence="3">
    <location>
        <begin position="1"/>
        <end position="30"/>
    </location>
</feature>